<accession>A0AC61N2T0</accession>
<proteinExistence type="predicted"/>
<protein>
    <submittedName>
        <fullName evidence="1">Uncharacterized protein</fullName>
    </submittedName>
</protein>
<reference evidence="1" key="1">
    <citation type="submission" date="2021-01" db="EMBL/GenBank/DDBJ databases">
        <title>Complete genome sequence of Clostridiales bacterium R-7.</title>
        <authorList>
            <person name="Mahoney-Kurpe S.C."/>
            <person name="Palevich N."/>
            <person name="Koike S."/>
            <person name="Moon C.D."/>
            <person name="Attwood G.T."/>
        </authorList>
    </citation>
    <scope>NUCLEOTIDE SEQUENCE</scope>
    <source>
        <strain evidence="1">R-7</strain>
    </source>
</reference>
<evidence type="ECO:0000313" key="1">
    <source>
        <dbReference type="EMBL" id="QUC66975.1"/>
    </source>
</evidence>
<gene>
    <name evidence="1" type="ORF">JYE49_14235</name>
</gene>
<evidence type="ECO:0000313" key="2">
    <source>
        <dbReference type="Proteomes" id="UP000682782"/>
    </source>
</evidence>
<organism evidence="1 2">
    <name type="scientific">Aristaeella hokkaidonensis</name>
    <dbReference type="NCBI Taxonomy" id="3046382"/>
    <lineage>
        <taxon>Bacteria</taxon>
        <taxon>Bacillati</taxon>
        <taxon>Bacillota</taxon>
        <taxon>Clostridia</taxon>
        <taxon>Eubacteriales</taxon>
        <taxon>Aristaeellaceae</taxon>
        <taxon>Aristaeella</taxon>
    </lineage>
</organism>
<dbReference type="Proteomes" id="UP000682782">
    <property type="component" value="Chromosome"/>
</dbReference>
<name>A0AC61N2T0_9FIRM</name>
<keyword evidence="2" id="KW-1185">Reference proteome</keyword>
<sequence>MKRLVILLLVLVLLSGVSAAEEKGLDMTDNYRVFYEIFVGSFSDSNGDGTGDLRGVINRMDYLNDGDPVSGKSLGIEGIWLTPVFASPSYHKYDVTNYYQIDPAFGTEEDLKELISLCHERGVKLILDLPLNHTGENNEWFINFRKAHQAGDIDDPFYNFYTWMPSEEPAPAGRRFRNMSSLSLKVEANFSDQMPELNFDNEQVRQAVLDVAAYWLNLGVDGFRFDAAKYPYYGEHEKNAEFWVWYMDELKKINPDIYTVAEVWDGDAITDRYLKAFNCFHFSTAMVEGLIAETALGGDVNRFVQATQSYLDNIHAINPEAMNIPFIANHDTDRAAGFLTVASGSMHMAANLYILMPGSPFIYYGEEIGLRGSRGGANTDANRRLAMFWGDDDTVQDPVGSNYDKSKFSSVADREKNSSSILWHYRKLIALRKANPEIARGEYTALNFKNTKLGGFLCTLDGSTVGVFHNTTEKTLKVNLAEATDQRFTEITAFLSVDPFEGYAELDGTVLTLGGQTSAVLR</sequence>
<dbReference type="EMBL" id="CP068393">
    <property type="protein sequence ID" value="QUC66975.1"/>
    <property type="molecule type" value="Genomic_DNA"/>
</dbReference>